<comment type="caution">
    <text evidence="1">The sequence shown here is derived from an EMBL/GenBank/DDBJ whole genome shotgun (WGS) entry which is preliminary data.</text>
</comment>
<name>A0A2T0SKE5_9BACT</name>
<proteinExistence type="predicted"/>
<evidence type="ECO:0000313" key="1">
    <source>
        <dbReference type="EMBL" id="PRY33881.1"/>
    </source>
</evidence>
<sequence>MRSDFQVGDWVFIKPGAINEVFVAKPYKIIYRGLHAVQVKGLERWLIPMKYLTKEHPFQTKVRLTRDQLLPKPEADE</sequence>
<dbReference type="Proteomes" id="UP000238375">
    <property type="component" value="Unassembled WGS sequence"/>
</dbReference>
<accession>A0A2T0SKE5</accession>
<keyword evidence="2" id="KW-1185">Reference proteome</keyword>
<reference evidence="1 2" key="1">
    <citation type="submission" date="2018-03" db="EMBL/GenBank/DDBJ databases">
        <title>Genomic Encyclopedia of Archaeal and Bacterial Type Strains, Phase II (KMG-II): from individual species to whole genera.</title>
        <authorList>
            <person name="Goeker M."/>
        </authorList>
    </citation>
    <scope>NUCLEOTIDE SEQUENCE [LARGE SCALE GENOMIC DNA]</scope>
    <source>
        <strain evidence="1 2">DSM 28354</strain>
    </source>
</reference>
<dbReference type="EMBL" id="PVTE01000019">
    <property type="protein sequence ID" value="PRY33881.1"/>
    <property type="molecule type" value="Genomic_DNA"/>
</dbReference>
<gene>
    <name evidence="1" type="ORF">CLV58_11930</name>
</gene>
<protein>
    <submittedName>
        <fullName evidence="1">Uncharacterized protein</fullName>
    </submittedName>
</protein>
<dbReference type="AlphaFoldDB" id="A0A2T0SKE5"/>
<organism evidence="1 2">
    <name type="scientific">Spirosoma oryzae</name>
    <dbReference type="NCBI Taxonomy" id="1469603"/>
    <lineage>
        <taxon>Bacteria</taxon>
        <taxon>Pseudomonadati</taxon>
        <taxon>Bacteroidota</taxon>
        <taxon>Cytophagia</taxon>
        <taxon>Cytophagales</taxon>
        <taxon>Cytophagaceae</taxon>
        <taxon>Spirosoma</taxon>
    </lineage>
</organism>
<evidence type="ECO:0000313" key="2">
    <source>
        <dbReference type="Proteomes" id="UP000238375"/>
    </source>
</evidence>